<dbReference type="WBParaSite" id="ALUE_0001038601-mRNA-1">
    <property type="protein sequence ID" value="ALUE_0001038601-mRNA-1"/>
    <property type="gene ID" value="ALUE_0001038601"/>
</dbReference>
<organism evidence="1 2">
    <name type="scientific">Ascaris lumbricoides</name>
    <name type="common">Giant roundworm</name>
    <dbReference type="NCBI Taxonomy" id="6252"/>
    <lineage>
        <taxon>Eukaryota</taxon>
        <taxon>Metazoa</taxon>
        <taxon>Ecdysozoa</taxon>
        <taxon>Nematoda</taxon>
        <taxon>Chromadorea</taxon>
        <taxon>Rhabditida</taxon>
        <taxon>Spirurina</taxon>
        <taxon>Ascaridomorpha</taxon>
        <taxon>Ascaridoidea</taxon>
        <taxon>Ascarididae</taxon>
        <taxon>Ascaris</taxon>
    </lineage>
</organism>
<keyword evidence="1" id="KW-1185">Reference proteome</keyword>
<evidence type="ECO:0000313" key="2">
    <source>
        <dbReference type="WBParaSite" id="ALUE_0001038601-mRNA-1"/>
    </source>
</evidence>
<name>A0A0M3I1Y2_ASCLU</name>
<proteinExistence type="predicted"/>
<reference evidence="2" key="1">
    <citation type="submission" date="2017-02" db="UniProtKB">
        <authorList>
            <consortium name="WormBaseParasite"/>
        </authorList>
    </citation>
    <scope>IDENTIFICATION</scope>
</reference>
<evidence type="ECO:0000313" key="1">
    <source>
        <dbReference type="Proteomes" id="UP000036681"/>
    </source>
</evidence>
<sequence length="90" mass="9492">MLCIPGATVFALHCAAPERNLVPVHLSDSLTALVSAQHISSGNLGSSYVHLLLEVCKLLPSKGIHETLTVTANIIAVVTGCCPVRTVRFD</sequence>
<dbReference type="Proteomes" id="UP000036681">
    <property type="component" value="Unplaced"/>
</dbReference>
<dbReference type="AlphaFoldDB" id="A0A0M3I1Y2"/>
<protein>
    <submittedName>
        <fullName evidence="2">Secreted protein</fullName>
    </submittedName>
</protein>
<accession>A0A0M3I1Y2</accession>